<feature type="binding site" evidence="7">
    <location>
        <position position="138"/>
    </location>
    <ligand>
        <name>(2S)-2-hydroxy-3-oxobutyl phosphate</name>
        <dbReference type="ChEBI" id="CHEBI:58830"/>
    </ligand>
</feature>
<protein>
    <recommendedName>
        <fullName evidence="3 7">6,7-dimethyl-8-ribityllumazine synthase</fullName>
        <shortName evidence="7">DMRL synthase</shortName>
        <shortName evidence="7">LS</shortName>
        <shortName evidence="7">Lumazine synthase</shortName>
        <ecNumber evidence="3 7">2.5.1.78</ecNumber>
    </recommendedName>
</protein>
<keyword evidence="9" id="KW-1185">Reference proteome</keyword>
<dbReference type="RefSeq" id="WP_234866118.1">
    <property type="nucleotide sequence ID" value="NZ_JAKEVY010000002.1"/>
</dbReference>
<keyword evidence="5 7" id="KW-0808">Transferase</keyword>
<gene>
    <name evidence="7 8" type="primary">ribH</name>
    <name evidence="8" type="ORF">L0U88_11095</name>
</gene>
<sequence length="166" mass="17988">MAATGNTNVVKIPAGILPKDACVVLVRTEWNDSIVGELEAGARKVLAEQGIDKVTTITVPGAVEIAFAIRAYWEAKKYWDDRPHAFIALGCVIKGDTPHFDYVCKAVTDGVVLLNHELPVPTIFGVLTVLNEEQAMERLGGPHGHKGEEAAITALKMIALQRSFKK</sequence>
<evidence type="ECO:0000256" key="4">
    <source>
        <dbReference type="ARBA" id="ARBA00022619"/>
    </source>
</evidence>
<dbReference type="SUPFAM" id="SSF52121">
    <property type="entry name" value="Lumazine synthase"/>
    <property type="match status" value="1"/>
</dbReference>
<comment type="catalytic activity">
    <reaction evidence="6 7">
        <text>(2S)-2-hydroxy-3-oxobutyl phosphate + 5-amino-6-(D-ribitylamino)uracil = 6,7-dimethyl-8-(1-D-ribityl)lumazine + phosphate + 2 H2O + H(+)</text>
        <dbReference type="Rhea" id="RHEA:26152"/>
        <dbReference type="ChEBI" id="CHEBI:15377"/>
        <dbReference type="ChEBI" id="CHEBI:15378"/>
        <dbReference type="ChEBI" id="CHEBI:15934"/>
        <dbReference type="ChEBI" id="CHEBI:43474"/>
        <dbReference type="ChEBI" id="CHEBI:58201"/>
        <dbReference type="ChEBI" id="CHEBI:58830"/>
        <dbReference type="EC" id="2.5.1.78"/>
    </reaction>
</comment>
<comment type="function">
    <text evidence="7">Catalyzes the formation of 6,7-dimethyl-8-ribityllumazine by condensation of 5-amino-6-(D-ribitylamino)uracil with 3,4-dihydroxy-2-butanone 4-phosphate. This is the penultimate step in the biosynthesis of riboflavin.</text>
</comment>
<comment type="pathway">
    <text evidence="1 7">Cofactor biosynthesis; riboflavin biosynthesis; riboflavin from 2-hydroxy-3-oxobutyl phosphate and 5-amino-6-(D-ribitylamino)uracil: step 1/2.</text>
</comment>
<dbReference type="InterPro" id="IPR002180">
    <property type="entry name" value="LS/RS"/>
</dbReference>
<dbReference type="PANTHER" id="PTHR21058">
    <property type="entry name" value="6,7-DIMETHYL-8-RIBITYLLUMAZINE SYNTHASE DMRL SYNTHASE LUMAZINE SYNTHASE"/>
    <property type="match status" value="1"/>
</dbReference>
<evidence type="ECO:0000256" key="5">
    <source>
        <dbReference type="ARBA" id="ARBA00022679"/>
    </source>
</evidence>
<comment type="similarity">
    <text evidence="2 7">Belongs to the DMRL synthase family.</text>
</comment>
<dbReference type="PANTHER" id="PTHR21058:SF0">
    <property type="entry name" value="6,7-DIMETHYL-8-RIBITYLLUMAZINE SYNTHASE"/>
    <property type="match status" value="1"/>
</dbReference>
<feature type="binding site" evidence="7">
    <location>
        <begin position="91"/>
        <end position="93"/>
    </location>
    <ligand>
        <name>5-amino-6-(D-ribitylamino)uracil</name>
        <dbReference type="ChEBI" id="CHEBI:15934"/>
    </ligand>
</feature>
<evidence type="ECO:0000256" key="3">
    <source>
        <dbReference type="ARBA" id="ARBA00012664"/>
    </source>
</evidence>
<evidence type="ECO:0000256" key="1">
    <source>
        <dbReference type="ARBA" id="ARBA00004917"/>
    </source>
</evidence>
<dbReference type="Pfam" id="PF00885">
    <property type="entry name" value="DMRL_synthase"/>
    <property type="match status" value="1"/>
</dbReference>
<evidence type="ECO:0000313" key="8">
    <source>
        <dbReference type="EMBL" id="MCF1715171.1"/>
    </source>
</evidence>
<comment type="caution">
    <text evidence="8">The sequence shown here is derived from an EMBL/GenBank/DDBJ whole genome shotgun (WGS) entry which is preliminary data.</text>
</comment>
<dbReference type="CDD" id="cd09209">
    <property type="entry name" value="Lumazine_synthase-I"/>
    <property type="match status" value="1"/>
</dbReference>
<name>A0ABS9BHU9_9BACT</name>
<evidence type="ECO:0000256" key="7">
    <source>
        <dbReference type="HAMAP-Rule" id="MF_00178"/>
    </source>
</evidence>
<organism evidence="8 9">
    <name type="scientific">Flavihumibacter fluminis</name>
    <dbReference type="NCBI Taxonomy" id="2909236"/>
    <lineage>
        <taxon>Bacteria</taxon>
        <taxon>Pseudomonadati</taxon>
        <taxon>Bacteroidota</taxon>
        <taxon>Chitinophagia</taxon>
        <taxon>Chitinophagales</taxon>
        <taxon>Chitinophagaceae</taxon>
        <taxon>Flavihumibacter</taxon>
    </lineage>
</organism>
<keyword evidence="4 7" id="KW-0686">Riboflavin biosynthesis</keyword>
<feature type="active site" description="Proton donor" evidence="7">
    <location>
        <position position="99"/>
    </location>
</feature>
<evidence type="ECO:0000313" key="9">
    <source>
        <dbReference type="Proteomes" id="UP001200145"/>
    </source>
</evidence>
<dbReference type="EC" id="2.5.1.78" evidence="3 7"/>
<dbReference type="EMBL" id="JAKEVY010000002">
    <property type="protein sequence ID" value="MCF1715171.1"/>
    <property type="molecule type" value="Genomic_DNA"/>
</dbReference>
<dbReference type="GO" id="GO:0000906">
    <property type="term" value="F:6,7-dimethyl-8-ribityllumazine synthase activity"/>
    <property type="evidence" value="ECO:0007669"/>
    <property type="project" value="UniProtKB-EC"/>
</dbReference>
<dbReference type="NCBIfam" id="TIGR00114">
    <property type="entry name" value="lumazine-synth"/>
    <property type="match status" value="1"/>
</dbReference>
<proteinExistence type="inferred from homology"/>
<dbReference type="Proteomes" id="UP001200145">
    <property type="component" value="Unassembled WGS sequence"/>
</dbReference>
<evidence type="ECO:0000256" key="2">
    <source>
        <dbReference type="ARBA" id="ARBA00007424"/>
    </source>
</evidence>
<dbReference type="InterPro" id="IPR034964">
    <property type="entry name" value="LS"/>
</dbReference>
<reference evidence="8 9" key="1">
    <citation type="submission" date="2022-01" db="EMBL/GenBank/DDBJ databases">
        <title>Flavihumibacter sp. nov., isolated from sediment of a river.</title>
        <authorList>
            <person name="Liu H."/>
        </authorList>
    </citation>
    <scope>NUCLEOTIDE SEQUENCE [LARGE SCALE GENOMIC DNA]</scope>
    <source>
        <strain evidence="8 9">RY-1</strain>
    </source>
</reference>
<dbReference type="HAMAP" id="MF_00178">
    <property type="entry name" value="Lumazine_synth"/>
    <property type="match status" value="1"/>
</dbReference>
<accession>A0ABS9BHU9</accession>
<feature type="binding site" evidence="7">
    <location>
        <begin position="62"/>
        <end position="64"/>
    </location>
    <ligand>
        <name>5-amino-6-(D-ribitylamino)uracil</name>
        <dbReference type="ChEBI" id="CHEBI:15934"/>
    </ligand>
</feature>
<dbReference type="Gene3D" id="3.40.50.960">
    <property type="entry name" value="Lumazine/riboflavin synthase"/>
    <property type="match status" value="1"/>
</dbReference>
<feature type="binding site" evidence="7">
    <location>
        <position position="124"/>
    </location>
    <ligand>
        <name>5-amino-6-(D-ribitylamino)uracil</name>
        <dbReference type="ChEBI" id="CHEBI:15934"/>
    </ligand>
</feature>
<feature type="binding site" evidence="7">
    <location>
        <position position="30"/>
    </location>
    <ligand>
        <name>5-amino-6-(D-ribitylamino)uracil</name>
        <dbReference type="ChEBI" id="CHEBI:15934"/>
    </ligand>
</feature>
<evidence type="ECO:0000256" key="6">
    <source>
        <dbReference type="ARBA" id="ARBA00048785"/>
    </source>
</evidence>
<feature type="binding site" evidence="7">
    <location>
        <begin position="96"/>
        <end position="97"/>
    </location>
    <ligand>
        <name>(2S)-2-hydroxy-3-oxobutyl phosphate</name>
        <dbReference type="ChEBI" id="CHEBI:58830"/>
    </ligand>
</feature>
<dbReference type="InterPro" id="IPR036467">
    <property type="entry name" value="LS/RS_sf"/>
</dbReference>